<gene>
    <name evidence="2" type="ordered locus">RLO149_p940620</name>
</gene>
<keyword evidence="2" id="KW-0614">Plasmid</keyword>
<organism evidence="2 3">
    <name type="scientific">Roseobacter litoralis (strain ATCC 49566 / DSM 6996 / JCM 21268 / NBRC 15278 / OCh 149)</name>
    <dbReference type="NCBI Taxonomy" id="391595"/>
    <lineage>
        <taxon>Bacteria</taxon>
        <taxon>Pseudomonadati</taxon>
        <taxon>Pseudomonadota</taxon>
        <taxon>Alphaproteobacteria</taxon>
        <taxon>Rhodobacterales</taxon>
        <taxon>Roseobacteraceae</taxon>
        <taxon>Roseobacter</taxon>
    </lineage>
</organism>
<dbReference type="InterPro" id="IPR014710">
    <property type="entry name" value="RmlC-like_jellyroll"/>
</dbReference>
<evidence type="ECO:0000259" key="1">
    <source>
        <dbReference type="PROSITE" id="PS50042"/>
    </source>
</evidence>
<protein>
    <submittedName>
        <fullName evidence="2">Cyclic nucleotide binding-like protein</fullName>
    </submittedName>
</protein>
<dbReference type="InterPro" id="IPR018490">
    <property type="entry name" value="cNMP-bd_dom_sf"/>
</dbReference>
<dbReference type="Pfam" id="PF00027">
    <property type="entry name" value="cNMP_binding"/>
    <property type="match status" value="1"/>
</dbReference>
<dbReference type="KEGG" id="rli:RLO149_p940620"/>
<dbReference type="EMBL" id="CP002624">
    <property type="protein sequence ID" value="AEI96407.1"/>
    <property type="molecule type" value="Genomic_DNA"/>
</dbReference>
<dbReference type="InterPro" id="IPR036390">
    <property type="entry name" value="WH_DNA-bd_sf"/>
</dbReference>
<accession>F7ZM70</accession>
<keyword evidence="3" id="KW-1185">Reference proteome</keyword>
<dbReference type="RefSeq" id="WP_013984616.1">
    <property type="nucleotide sequence ID" value="NC_015741.1"/>
</dbReference>
<reference evidence="2 3" key="1">
    <citation type="journal article" date="2011" name="BMC Genomics">
        <title>Comparative genome analysis and genome-guided physiological analysis of Roseobacter litoralis.</title>
        <authorList>
            <person name="Kalhoefer D."/>
            <person name="Thole S."/>
            <person name="Voget S."/>
            <person name="Lehmann R."/>
            <person name="Liesegang H."/>
            <person name="Wollher A."/>
            <person name="Daniel R."/>
            <person name="Simon M."/>
            <person name="Brinkhoff T."/>
        </authorList>
    </citation>
    <scope>NUCLEOTIDE SEQUENCE [LARGE SCALE GENOMIC DNA]</scope>
    <source>
        <strain evidence="3">ATCC 49566 / DSM 6996 / JCM 21268 / NBRC 15278 / OCh 149</strain>
    </source>
</reference>
<dbReference type="PROSITE" id="PS50042">
    <property type="entry name" value="CNMP_BINDING_3"/>
    <property type="match status" value="1"/>
</dbReference>
<dbReference type="Gene3D" id="2.60.120.10">
    <property type="entry name" value="Jelly Rolls"/>
    <property type="match status" value="1"/>
</dbReference>
<dbReference type="InterPro" id="IPR000595">
    <property type="entry name" value="cNMP-bd_dom"/>
</dbReference>
<evidence type="ECO:0000313" key="2">
    <source>
        <dbReference type="EMBL" id="AEI96407.1"/>
    </source>
</evidence>
<name>F7ZM70_ROSLO</name>
<proteinExistence type="predicted"/>
<dbReference type="SUPFAM" id="SSF51206">
    <property type="entry name" value="cAMP-binding domain-like"/>
    <property type="match status" value="1"/>
</dbReference>
<evidence type="ECO:0000313" key="3">
    <source>
        <dbReference type="Proteomes" id="UP000001353"/>
    </source>
</evidence>
<sequence length="225" mass="24446">MALQQDIQAGAFGGGLWLRTLPATVVKTLESSAQTLELKAGQRFSEIGDTAHCLIGVNRGVLALHTDDQERHDVIGHVFWPGDWFGVASVLIDTPRFLGSSALVDARVVLINRRSIERIAQEQPILWRSVAVLAAQNAMLATRIARDNLLRSPTERCVATLDRLVGRQSLPCDLPVTQGKFAEICGLSRGAAAKVLARLESTGQISRGYAAIKVEEKFHGSANER</sequence>
<dbReference type="AlphaFoldDB" id="F7ZM70"/>
<dbReference type="Proteomes" id="UP000001353">
    <property type="component" value="Plasmid pRLO149_94"/>
</dbReference>
<dbReference type="CDD" id="cd00038">
    <property type="entry name" value="CAP_ED"/>
    <property type="match status" value="1"/>
</dbReference>
<dbReference type="SUPFAM" id="SSF46785">
    <property type="entry name" value="Winged helix' DNA-binding domain"/>
    <property type="match status" value="1"/>
</dbReference>
<geneLocation type="plasmid" evidence="2 3">
    <name>pRLO149_94</name>
</geneLocation>
<dbReference type="HOGENOM" id="CLU_075053_3_4_5"/>
<feature type="domain" description="Cyclic nucleotide-binding" evidence="1">
    <location>
        <begin position="17"/>
        <end position="119"/>
    </location>
</feature>